<dbReference type="EMBL" id="VSRR010015142">
    <property type="protein sequence ID" value="MPC57860.1"/>
    <property type="molecule type" value="Genomic_DNA"/>
</dbReference>
<feature type="region of interest" description="Disordered" evidence="1">
    <location>
        <begin position="104"/>
        <end position="135"/>
    </location>
</feature>
<accession>A0A5B7GC34</accession>
<protein>
    <submittedName>
        <fullName evidence="2">Uncharacterized protein</fullName>
    </submittedName>
</protein>
<comment type="caution">
    <text evidence="2">The sequence shown here is derived from an EMBL/GenBank/DDBJ whole genome shotgun (WGS) entry which is preliminary data.</text>
</comment>
<gene>
    <name evidence="2" type="ORF">E2C01_051848</name>
</gene>
<feature type="region of interest" description="Disordered" evidence="1">
    <location>
        <begin position="26"/>
        <end position="59"/>
    </location>
</feature>
<evidence type="ECO:0000313" key="2">
    <source>
        <dbReference type="EMBL" id="MPC57860.1"/>
    </source>
</evidence>
<proteinExistence type="predicted"/>
<reference evidence="2 3" key="1">
    <citation type="submission" date="2019-05" db="EMBL/GenBank/DDBJ databases">
        <title>Another draft genome of Portunus trituberculatus and its Hox gene families provides insights of decapod evolution.</title>
        <authorList>
            <person name="Jeong J.-H."/>
            <person name="Song I."/>
            <person name="Kim S."/>
            <person name="Choi T."/>
            <person name="Kim D."/>
            <person name="Ryu S."/>
            <person name="Kim W."/>
        </authorList>
    </citation>
    <scope>NUCLEOTIDE SEQUENCE [LARGE SCALE GENOMIC DNA]</scope>
    <source>
        <tissue evidence="2">Muscle</tissue>
    </source>
</reference>
<evidence type="ECO:0000256" key="1">
    <source>
        <dbReference type="SAM" id="MobiDB-lite"/>
    </source>
</evidence>
<dbReference type="Proteomes" id="UP000324222">
    <property type="component" value="Unassembled WGS sequence"/>
</dbReference>
<keyword evidence="3" id="KW-1185">Reference proteome</keyword>
<sequence length="153" mass="16290">MEMMWRLSRRGDDRWSCQYCPRCESPRNGDVPSPCNVRRTTDGATQSGGDEAARGGGGTMTAAAGRVAIPATAIATVTTIQVKGSILPLKNILKGEPEGICMGTKQPRVPSPPARPYCTATQDTSAKGVKHKDTTKISQETTIAQVLPMNSKT</sequence>
<evidence type="ECO:0000313" key="3">
    <source>
        <dbReference type="Proteomes" id="UP000324222"/>
    </source>
</evidence>
<dbReference type="AlphaFoldDB" id="A0A5B7GC34"/>
<name>A0A5B7GC34_PORTR</name>
<organism evidence="2 3">
    <name type="scientific">Portunus trituberculatus</name>
    <name type="common">Swimming crab</name>
    <name type="synonym">Neptunus trituberculatus</name>
    <dbReference type="NCBI Taxonomy" id="210409"/>
    <lineage>
        <taxon>Eukaryota</taxon>
        <taxon>Metazoa</taxon>
        <taxon>Ecdysozoa</taxon>
        <taxon>Arthropoda</taxon>
        <taxon>Crustacea</taxon>
        <taxon>Multicrustacea</taxon>
        <taxon>Malacostraca</taxon>
        <taxon>Eumalacostraca</taxon>
        <taxon>Eucarida</taxon>
        <taxon>Decapoda</taxon>
        <taxon>Pleocyemata</taxon>
        <taxon>Brachyura</taxon>
        <taxon>Eubrachyura</taxon>
        <taxon>Portunoidea</taxon>
        <taxon>Portunidae</taxon>
        <taxon>Portuninae</taxon>
        <taxon>Portunus</taxon>
    </lineage>
</organism>